<reference evidence="8" key="1">
    <citation type="submission" date="2019-03" db="EMBL/GenBank/DDBJ databases">
        <title>Genome sequencing and reference-guided assembly of Black Bengal Goat (Capra hircus).</title>
        <authorList>
            <person name="Siddiki A.Z."/>
            <person name="Baten A."/>
            <person name="Billah M."/>
            <person name="Alam M.A.U."/>
            <person name="Shawrob K.S.M."/>
            <person name="Saha S."/>
            <person name="Chowdhury M."/>
            <person name="Rahman A.H."/>
            <person name="Stear M."/>
            <person name="Miah G."/>
            <person name="Das G.B."/>
            <person name="Hossain M.M."/>
            <person name="Kumkum M."/>
            <person name="Islam M.S."/>
            <person name="Mollah A.M."/>
            <person name="Ahsan A."/>
            <person name="Tusar F."/>
            <person name="Khan M.K.I."/>
        </authorList>
    </citation>
    <scope>NUCLEOTIDE SEQUENCE [LARGE SCALE GENOMIC DNA]</scope>
</reference>
<dbReference type="Ensembl" id="ENSCHIT00010015342.1">
    <property type="protein sequence ID" value="ENSCHIP00010010809.1"/>
    <property type="gene ID" value="ENSCHIG00010008126.1"/>
</dbReference>
<keyword evidence="2" id="KW-0963">Cytoplasm</keyword>
<feature type="region of interest" description="Disordered" evidence="7">
    <location>
        <begin position="1"/>
        <end position="54"/>
    </location>
</feature>
<dbReference type="InterPro" id="IPR026507">
    <property type="entry name" value="PIRC1/2"/>
</dbReference>
<organism evidence="8">
    <name type="scientific">Capra hircus</name>
    <name type="common">Goat</name>
    <dbReference type="NCBI Taxonomy" id="9925"/>
    <lineage>
        <taxon>Eukaryota</taxon>
        <taxon>Metazoa</taxon>
        <taxon>Chordata</taxon>
        <taxon>Craniata</taxon>
        <taxon>Vertebrata</taxon>
        <taxon>Euteleostomi</taxon>
        <taxon>Mammalia</taxon>
        <taxon>Eutheria</taxon>
        <taxon>Laurasiatheria</taxon>
        <taxon>Artiodactyla</taxon>
        <taxon>Ruminantia</taxon>
        <taxon>Pecora</taxon>
        <taxon>Bovidae</taxon>
        <taxon>Caprinae</taxon>
        <taxon>Capra</taxon>
    </lineage>
</organism>
<evidence type="ECO:0000256" key="7">
    <source>
        <dbReference type="SAM" id="MobiDB-lite"/>
    </source>
</evidence>
<dbReference type="AlphaFoldDB" id="A0A8C2NVC5"/>
<sequence length="166" mass="18745">MGGAGRRLVTGRRAAARAFCAPRARGNRGGMSEEDPQACAEPEEPKAGPPPEKTSDCYRVSEDLPARFNNPAWFRGYRTKEPPSVYRTSNQVYGSRAPTVHEMPKVFYPNSYKFSRQVAVGGMFQNNTLNVYMEKSIVTGPDNYITSYDRLNFHRSYRVCRPSFCD</sequence>
<protein>
    <submittedName>
        <fullName evidence="8">Uncharacterized protein</fullName>
    </submittedName>
</protein>
<dbReference type="GO" id="GO:0035082">
    <property type="term" value="P:axoneme assembly"/>
    <property type="evidence" value="ECO:0007669"/>
    <property type="project" value="InterPro"/>
</dbReference>
<dbReference type="Pfam" id="PF14892">
    <property type="entry name" value="PIRC1_2"/>
    <property type="match status" value="1"/>
</dbReference>
<accession>A0A8C2NVC5</accession>
<evidence type="ECO:0000256" key="3">
    <source>
        <dbReference type="ARBA" id="ARBA00023212"/>
    </source>
</evidence>
<comment type="subcellular location">
    <subcellularLocation>
        <location evidence="1">Cytoplasm</location>
        <location evidence="1">Cytoskeleton</location>
        <location evidence="1">Cilium axoneme</location>
    </subcellularLocation>
</comment>
<name>A0A8C2NVC5_CAPHI</name>
<dbReference type="PANTHER" id="PTHR20899:SF1">
    <property type="entry name" value="PIERCER OF MICROTUBULE WALL 1 PROTEIN"/>
    <property type="match status" value="1"/>
</dbReference>
<keyword evidence="3" id="KW-0206">Cytoskeleton</keyword>
<evidence type="ECO:0000256" key="5">
    <source>
        <dbReference type="ARBA" id="ARBA00038014"/>
    </source>
</evidence>
<feature type="compositionally biased region" description="Low complexity" evidence="7">
    <location>
        <begin position="12"/>
        <end position="24"/>
    </location>
</feature>
<evidence type="ECO:0000256" key="2">
    <source>
        <dbReference type="ARBA" id="ARBA00022490"/>
    </source>
</evidence>
<dbReference type="PANTHER" id="PTHR20899">
    <property type="entry name" value="PIERCE HOMOLOG"/>
    <property type="match status" value="1"/>
</dbReference>
<evidence type="ECO:0000256" key="1">
    <source>
        <dbReference type="ARBA" id="ARBA00004430"/>
    </source>
</evidence>
<keyword evidence="4" id="KW-0966">Cell projection</keyword>
<dbReference type="GO" id="GO:0005879">
    <property type="term" value="C:axonemal microtubule"/>
    <property type="evidence" value="ECO:0007669"/>
    <property type="project" value="InterPro"/>
</dbReference>
<proteinExistence type="inferred from homology"/>
<evidence type="ECO:0000256" key="4">
    <source>
        <dbReference type="ARBA" id="ARBA00023273"/>
    </source>
</evidence>
<comment type="subunit">
    <text evidence="6">Microtubule inner protein component of sperm flagellar doublet microtubules. Interacts with CFAP53, ODAD1 and ODAD3; the interactions link the outer dynein arms docking complex (ODA-DC) to the internal microtubule inner proteins (MIP) in cilium axoneme.</text>
</comment>
<comment type="similarity">
    <text evidence="5">Belongs to the PIERCE1 family.</text>
</comment>
<evidence type="ECO:0000256" key="6">
    <source>
        <dbReference type="ARBA" id="ARBA00046397"/>
    </source>
</evidence>
<reference evidence="8" key="2">
    <citation type="submission" date="2025-08" db="UniProtKB">
        <authorList>
            <consortium name="Ensembl"/>
        </authorList>
    </citation>
    <scope>IDENTIFICATION</scope>
</reference>
<evidence type="ECO:0000313" key="8">
    <source>
        <dbReference type="Ensembl" id="ENSCHIP00010010809.1"/>
    </source>
</evidence>